<dbReference type="Gene3D" id="3.30.360.10">
    <property type="entry name" value="Dihydrodipicolinate Reductase, domain 2"/>
    <property type="match status" value="1"/>
</dbReference>
<dbReference type="SUPFAM" id="SSF51735">
    <property type="entry name" value="NAD(P)-binding Rossmann-fold domains"/>
    <property type="match status" value="1"/>
</dbReference>
<evidence type="ECO:0000256" key="1">
    <source>
        <dbReference type="ARBA" id="ARBA00010928"/>
    </source>
</evidence>
<dbReference type="EMBL" id="MSFL01000004">
    <property type="protein sequence ID" value="PWY88944.1"/>
    <property type="molecule type" value="Genomic_DNA"/>
</dbReference>
<evidence type="ECO:0008006" key="7">
    <source>
        <dbReference type="Google" id="ProtNLM"/>
    </source>
</evidence>
<dbReference type="Pfam" id="PF01408">
    <property type="entry name" value="GFO_IDH_MocA"/>
    <property type="match status" value="1"/>
</dbReference>
<reference evidence="5 6" key="1">
    <citation type="submission" date="2016-12" db="EMBL/GenBank/DDBJ databases">
        <title>The genomes of Aspergillus section Nigri reveals drivers in fungal speciation.</title>
        <authorList>
            <consortium name="DOE Joint Genome Institute"/>
            <person name="Vesth T.C."/>
            <person name="Nybo J."/>
            <person name="Theobald S."/>
            <person name="Brandl J."/>
            <person name="Frisvad J.C."/>
            <person name="Nielsen K.F."/>
            <person name="Lyhne E.K."/>
            <person name="Kogle M.E."/>
            <person name="Kuo A."/>
            <person name="Riley R."/>
            <person name="Clum A."/>
            <person name="Nolan M."/>
            <person name="Lipzen A."/>
            <person name="Salamov A."/>
            <person name="Henrissat B."/>
            <person name="Wiebenga A."/>
            <person name="De Vries R.P."/>
            <person name="Grigoriev I.V."/>
            <person name="Mortensen U.H."/>
            <person name="Andersen M.R."/>
            <person name="Baker S.E."/>
        </authorList>
    </citation>
    <scope>NUCLEOTIDE SEQUENCE [LARGE SCALE GENOMIC DNA]</scope>
    <source>
        <strain evidence="5 6">CBS 117.55</strain>
    </source>
</reference>
<dbReference type="AlphaFoldDB" id="A0A317WR08"/>
<dbReference type="InterPro" id="IPR036291">
    <property type="entry name" value="NAD(P)-bd_dom_sf"/>
</dbReference>
<dbReference type="Proteomes" id="UP000247233">
    <property type="component" value="Unassembled WGS sequence"/>
</dbReference>
<gene>
    <name evidence="5" type="ORF">BO70DRAFT_426639</name>
</gene>
<feature type="domain" description="Gfo/Idh/MocA-like oxidoreductase N-terminal" evidence="3">
    <location>
        <begin position="4"/>
        <end position="140"/>
    </location>
</feature>
<evidence type="ECO:0000313" key="6">
    <source>
        <dbReference type="Proteomes" id="UP000247233"/>
    </source>
</evidence>
<dbReference type="Gene3D" id="3.40.50.720">
    <property type="entry name" value="NAD(P)-binding Rossmann-like Domain"/>
    <property type="match status" value="2"/>
</dbReference>
<accession>A0A317WR08</accession>
<dbReference type="GeneID" id="37070049"/>
<dbReference type="VEuPathDB" id="FungiDB:BO70DRAFT_426639"/>
<dbReference type="GO" id="GO:0016491">
    <property type="term" value="F:oxidoreductase activity"/>
    <property type="evidence" value="ECO:0007669"/>
    <property type="project" value="TreeGrafter"/>
</dbReference>
<evidence type="ECO:0000256" key="2">
    <source>
        <dbReference type="SAM" id="MobiDB-lite"/>
    </source>
</evidence>
<protein>
    <recommendedName>
        <fullName evidence="7">NAD(P)-binding protein</fullName>
    </recommendedName>
</protein>
<sequence>MSIGIAIIGSGIFAREEHLPILLSQPNPNPTTESTQENASEREGEGGKQGKTHPFILKALYSRTLHSAQSLLASVPAADPDTTKRIEEIDVYADDAGVGRKYEDLCAREDALRAGKHVLSEKPIAGDLATAQEMVRVYKEEILPRGRDGQAIECAANGQREVANGETTNGNTNQDEDKKERKEKNKKEKKNKKNKVTPLWGVAENYRFLPKYLLVAEEVRKLGPVKGLRVCVRSLVGVGSKYHQTPWRRHPSHEGGFVLDGGVHIIAALRLILGPENPLTTVSAMSSLHQPHLHPVDTVDALVRTRSGAVGCISLSYGAAPGTNGTVFELRVEEALADLEVMVGMFASEREKGVVGLGLQVV</sequence>
<dbReference type="PANTHER" id="PTHR42840:SF5">
    <property type="entry name" value="NAD(P)-BINDING ROSSMANN-FOLD SUPERFAMILY PROTEIN"/>
    <property type="match status" value="1"/>
</dbReference>
<name>A0A317WR08_9EURO</name>
<dbReference type="InterPro" id="IPR000683">
    <property type="entry name" value="Gfo/Idh/MocA-like_OxRdtase_N"/>
</dbReference>
<feature type="region of interest" description="Disordered" evidence="2">
    <location>
        <begin position="22"/>
        <end position="51"/>
    </location>
</feature>
<proteinExistence type="inferred from homology"/>
<comment type="similarity">
    <text evidence="1">Belongs to the Gfo/Idh/MocA family.</text>
</comment>
<dbReference type="GO" id="GO:0005737">
    <property type="term" value="C:cytoplasm"/>
    <property type="evidence" value="ECO:0007669"/>
    <property type="project" value="TreeGrafter"/>
</dbReference>
<feature type="domain" description="GFO/IDH/MocA-like oxidoreductase" evidence="4">
    <location>
        <begin position="232"/>
        <end position="327"/>
    </location>
</feature>
<feature type="compositionally biased region" description="Polar residues" evidence="2">
    <location>
        <begin position="24"/>
        <end position="38"/>
    </location>
</feature>
<feature type="region of interest" description="Disordered" evidence="2">
    <location>
        <begin position="158"/>
        <end position="193"/>
    </location>
</feature>
<dbReference type="GO" id="GO:0000166">
    <property type="term" value="F:nucleotide binding"/>
    <property type="evidence" value="ECO:0007669"/>
    <property type="project" value="InterPro"/>
</dbReference>
<dbReference type="InterPro" id="IPR055170">
    <property type="entry name" value="GFO_IDH_MocA-like_dom"/>
</dbReference>
<comment type="caution">
    <text evidence="5">The sequence shown here is derived from an EMBL/GenBank/DDBJ whole genome shotgun (WGS) entry which is preliminary data.</text>
</comment>
<feature type="compositionally biased region" description="Basic and acidic residues" evidence="2">
    <location>
        <begin position="39"/>
        <end position="48"/>
    </location>
</feature>
<organism evidence="5 6">
    <name type="scientific">Aspergillus heteromorphus CBS 117.55</name>
    <dbReference type="NCBI Taxonomy" id="1448321"/>
    <lineage>
        <taxon>Eukaryota</taxon>
        <taxon>Fungi</taxon>
        <taxon>Dikarya</taxon>
        <taxon>Ascomycota</taxon>
        <taxon>Pezizomycotina</taxon>
        <taxon>Eurotiomycetes</taxon>
        <taxon>Eurotiomycetidae</taxon>
        <taxon>Eurotiales</taxon>
        <taxon>Aspergillaceae</taxon>
        <taxon>Aspergillus</taxon>
        <taxon>Aspergillus subgen. Circumdati</taxon>
    </lineage>
</organism>
<dbReference type="GO" id="GO:0006740">
    <property type="term" value="P:NADPH regeneration"/>
    <property type="evidence" value="ECO:0007669"/>
    <property type="project" value="TreeGrafter"/>
</dbReference>
<evidence type="ECO:0000259" key="4">
    <source>
        <dbReference type="Pfam" id="PF22725"/>
    </source>
</evidence>
<dbReference type="STRING" id="1448321.A0A317WR08"/>
<feature type="compositionally biased region" description="Basic and acidic residues" evidence="2">
    <location>
        <begin position="175"/>
        <end position="186"/>
    </location>
</feature>
<dbReference type="RefSeq" id="XP_025402131.1">
    <property type="nucleotide sequence ID" value="XM_025547812.1"/>
</dbReference>
<keyword evidence="6" id="KW-1185">Reference proteome</keyword>
<evidence type="ECO:0000259" key="3">
    <source>
        <dbReference type="Pfam" id="PF01408"/>
    </source>
</evidence>
<evidence type="ECO:0000313" key="5">
    <source>
        <dbReference type="EMBL" id="PWY88944.1"/>
    </source>
</evidence>
<dbReference type="Pfam" id="PF22725">
    <property type="entry name" value="GFO_IDH_MocA_C3"/>
    <property type="match status" value="1"/>
</dbReference>
<dbReference type="OrthoDB" id="64915at2759"/>
<dbReference type="PANTHER" id="PTHR42840">
    <property type="entry name" value="NAD(P)-BINDING ROSSMANN-FOLD SUPERFAMILY PROTEIN-RELATED"/>
    <property type="match status" value="1"/>
</dbReference>
<dbReference type="SUPFAM" id="SSF55347">
    <property type="entry name" value="Glyceraldehyde-3-phosphate dehydrogenase-like, C-terminal domain"/>
    <property type="match status" value="1"/>
</dbReference>